<proteinExistence type="predicted"/>
<gene>
    <name evidence="1" type="ORF">Tci_001206</name>
</gene>
<organism evidence="1">
    <name type="scientific">Tanacetum cinerariifolium</name>
    <name type="common">Dalmatian daisy</name>
    <name type="synonym">Chrysanthemum cinerariifolium</name>
    <dbReference type="NCBI Taxonomy" id="118510"/>
    <lineage>
        <taxon>Eukaryota</taxon>
        <taxon>Viridiplantae</taxon>
        <taxon>Streptophyta</taxon>
        <taxon>Embryophyta</taxon>
        <taxon>Tracheophyta</taxon>
        <taxon>Spermatophyta</taxon>
        <taxon>Magnoliopsida</taxon>
        <taxon>eudicotyledons</taxon>
        <taxon>Gunneridae</taxon>
        <taxon>Pentapetalae</taxon>
        <taxon>asterids</taxon>
        <taxon>campanulids</taxon>
        <taxon>Asterales</taxon>
        <taxon>Asteraceae</taxon>
        <taxon>Asteroideae</taxon>
        <taxon>Anthemideae</taxon>
        <taxon>Anthemidinae</taxon>
        <taxon>Tanacetum</taxon>
    </lineage>
</organism>
<comment type="caution">
    <text evidence="1">The sequence shown here is derived from an EMBL/GenBank/DDBJ whole genome shotgun (WGS) entry which is preliminary data.</text>
</comment>
<dbReference type="AlphaFoldDB" id="A0A699GKL1"/>
<reference evidence="1" key="1">
    <citation type="journal article" date="2019" name="Sci. Rep.">
        <title>Draft genome of Tanacetum cinerariifolium, the natural source of mosquito coil.</title>
        <authorList>
            <person name="Yamashiro T."/>
            <person name="Shiraishi A."/>
            <person name="Satake H."/>
            <person name="Nakayama K."/>
        </authorList>
    </citation>
    <scope>NUCLEOTIDE SEQUENCE</scope>
</reference>
<protein>
    <submittedName>
        <fullName evidence="1">Uncharacterized protein</fullName>
    </submittedName>
</protein>
<dbReference type="EMBL" id="BKCJ010000052">
    <property type="protein sequence ID" value="GEU29228.1"/>
    <property type="molecule type" value="Genomic_DNA"/>
</dbReference>
<name>A0A699GKL1_TANCI</name>
<accession>A0A699GKL1</accession>
<evidence type="ECO:0000313" key="1">
    <source>
        <dbReference type="EMBL" id="GEU29228.1"/>
    </source>
</evidence>
<sequence>MAYYLDLTCIDFAFFASAGRVPSMRELIVLQRNSEASMNNLKGYAERDLTFKLISKIRVSSIGQDEDSETIWHFTCVTLLLCKHSIDVIVRGWDLPTMKFIQAHPECSLSPTDTNSDICPSGQTSEALPPSRYIRHIREAVVLHVGGYRDGSGGKASVAGDVVVAATIGGCEDDGAAVVDGGVEIVTSWNRPSFYDDDDDEYSIQVSEFLKKSPIAIAPILPTEEPDNSLNMSDEHLSTISKTKSDEVIKSSVENLVLIPSEFEGISNNICDVPFSEKNHSDAESDLIESLLTPDTLVVYSPESDSLLEEFAGELVHIDPIPPGINETDSDPKDDISFINLEEVKDEILQTSSGSTTTHADNSLLGYDSFLFEIEPDQGELTSVVMNDIFDNLINDPLMEEIDLILASDNLIPPGIKNVDYDSEGDIFFLEELIRNNSLPLPEFNHFILIFMMIHHLLILQKNHQMMVAF</sequence>